<gene>
    <name evidence="1" type="ORF">CARUB_v10027293mg</name>
</gene>
<keyword evidence="2" id="KW-1185">Reference proteome</keyword>
<sequence>MELGTQNHENLGWELLTQNEIEILKKTMPPDEPEVVDELINAMQILGNKGNIRLDKKVWVMLSIVKAIVFLMQYTERNDAAVINISSEEERFILRNLTKFAIFLIKSLSLNEVFELIKASTAIIWKLLLEQAAVSGQIPNITESASSSSSSGVDP</sequence>
<evidence type="ECO:0000313" key="1">
    <source>
        <dbReference type="EMBL" id="EOA14148.1"/>
    </source>
</evidence>
<evidence type="ECO:0000313" key="2">
    <source>
        <dbReference type="Proteomes" id="UP000029121"/>
    </source>
</evidence>
<proteinExistence type="predicted"/>
<dbReference type="AlphaFoldDB" id="R0GSI9"/>
<dbReference type="Proteomes" id="UP000029121">
    <property type="component" value="Unassembled WGS sequence"/>
</dbReference>
<reference evidence="2" key="1">
    <citation type="journal article" date="2013" name="Nat. Genet.">
        <title>The Capsella rubella genome and the genomic consequences of rapid mating system evolution.</title>
        <authorList>
            <person name="Slotte T."/>
            <person name="Hazzouri K.M."/>
            <person name="Agren J.A."/>
            <person name="Koenig D."/>
            <person name="Maumus F."/>
            <person name="Guo Y.L."/>
            <person name="Steige K."/>
            <person name="Platts A.E."/>
            <person name="Escobar J.S."/>
            <person name="Newman L.K."/>
            <person name="Wang W."/>
            <person name="Mandakova T."/>
            <person name="Vello E."/>
            <person name="Smith L.M."/>
            <person name="Henz S.R."/>
            <person name="Steffen J."/>
            <person name="Takuno S."/>
            <person name="Brandvain Y."/>
            <person name="Coop G."/>
            <person name="Andolfatto P."/>
            <person name="Hu T.T."/>
            <person name="Blanchette M."/>
            <person name="Clark R.M."/>
            <person name="Quesneville H."/>
            <person name="Nordborg M."/>
            <person name="Gaut B.S."/>
            <person name="Lysak M.A."/>
            <person name="Jenkins J."/>
            <person name="Grimwood J."/>
            <person name="Chapman J."/>
            <person name="Prochnik S."/>
            <person name="Shu S."/>
            <person name="Rokhsar D."/>
            <person name="Schmutz J."/>
            <person name="Weigel D."/>
            <person name="Wright S.I."/>
        </authorList>
    </citation>
    <scope>NUCLEOTIDE SEQUENCE [LARGE SCALE GENOMIC DNA]</scope>
    <source>
        <strain evidence="2">cv. Monte Gargano</strain>
    </source>
</reference>
<accession>R0GSI9</accession>
<name>R0GSI9_9BRAS</name>
<organism evidence="1 2">
    <name type="scientific">Capsella rubella</name>
    <dbReference type="NCBI Taxonomy" id="81985"/>
    <lineage>
        <taxon>Eukaryota</taxon>
        <taxon>Viridiplantae</taxon>
        <taxon>Streptophyta</taxon>
        <taxon>Embryophyta</taxon>
        <taxon>Tracheophyta</taxon>
        <taxon>Spermatophyta</taxon>
        <taxon>Magnoliopsida</taxon>
        <taxon>eudicotyledons</taxon>
        <taxon>Gunneridae</taxon>
        <taxon>Pentapetalae</taxon>
        <taxon>rosids</taxon>
        <taxon>malvids</taxon>
        <taxon>Brassicales</taxon>
        <taxon>Brassicaceae</taxon>
        <taxon>Camelineae</taxon>
        <taxon>Capsella</taxon>
    </lineage>
</organism>
<protein>
    <submittedName>
        <fullName evidence="1">Uncharacterized protein</fullName>
    </submittedName>
</protein>
<dbReference type="EMBL" id="KB870812">
    <property type="protein sequence ID" value="EOA14148.1"/>
    <property type="molecule type" value="Genomic_DNA"/>
</dbReference>